<comment type="caution">
    <text evidence="3">The sequence shown here is derived from an EMBL/GenBank/DDBJ whole genome shotgun (WGS) entry which is preliminary data.</text>
</comment>
<organism evidence="3 4">
    <name type="scientific">Candidatus Fimimonas gallinarum</name>
    <dbReference type="NCBI Taxonomy" id="2840821"/>
    <lineage>
        <taxon>Bacteria</taxon>
        <taxon>Pseudomonadati</taxon>
        <taxon>Myxococcota</taxon>
        <taxon>Myxococcia</taxon>
        <taxon>Myxococcales</taxon>
        <taxon>Cystobacterineae</taxon>
        <taxon>Myxococcaceae</taxon>
        <taxon>Myxococcaceae incertae sedis</taxon>
        <taxon>Candidatus Fimimonas</taxon>
    </lineage>
</organism>
<feature type="transmembrane region" description="Helical" evidence="2">
    <location>
        <begin position="308"/>
        <end position="332"/>
    </location>
</feature>
<keyword evidence="2" id="KW-0812">Transmembrane</keyword>
<feature type="region of interest" description="Disordered" evidence="1">
    <location>
        <begin position="1"/>
        <end position="41"/>
    </location>
</feature>
<dbReference type="SUPFAM" id="SSF52058">
    <property type="entry name" value="L domain-like"/>
    <property type="match status" value="2"/>
</dbReference>
<evidence type="ECO:0000256" key="1">
    <source>
        <dbReference type="SAM" id="MobiDB-lite"/>
    </source>
</evidence>
<protein>
    <submittedName>
        <fullName evidence="3">Leucine-rich repeat domain-containing protein</fullName>
    </submittedName>
</protein>
<reference evidence="3" key="1">
    <citation type="submission" date="2020-10" db="EMBL/GenBank/DDBJ databases">
        <authorList>
            <person name="Gilroy R."/>
        </authorList>
    </citation>
    <scope>NUCLEOTIDE SEQUENCE</scope>
    <source>
        <strain evidence="3">CHK121-14286</strain>
    </source>
</reference>
<dbReference type="EMBL" id="DVHL01000016">
    <property type="protein sequence ID" value="HIR65669.1"/>
    <property type="molecule type" value="Genomic_DNA"/>
</dbReference>
<dbReference type="InterPro" id="IPR032675">
    <property type="entry name" value="LRR_dom_sf"/>
</dbReference>
<dbReference type="InterPro" id="IPR053139">
    <property type="entry name" value="Surface_bspA-like"/>
</dbReference>
<name>A0A9D1E3Z1_9BACT</name>
<feature type="transmembrane region" description="Helical" evidence="2">
    <location>
        <begin position="231"/>
        <end position="254"/>
    </location>
</feature>
<gene>
    <name evidence="3" type="ORF">IAC95_02110</name>
</gene>
<dbReference type="AlphaFoldDB" id="A0A9D1E3Z1"/>
<feature type="transmembrane region" description="Helical" evidence="2">
    <location>
        <begin position="274"/>
        <end position="296"/>
    </location>
</feature>
<keyword evidence="2" id="KW-1133">Transmembrane helix</keyword>
<dbReference type="Gene3D" id="3.80.10.10">
    <property type="entry name" value="Ribonuclease Inhibitor"/>
    <property type="match status" value="4"/>
</dbReference>
<evidence type="ECO:0000313" key="4">
    <source>
        <dbReference type="Proteomes" id="UP000824200"/>
    </source>
</evidence>
<keyword evidence="2" id="KW-0472">Membrane</keyword>
<reference evidence="3" key="2">
    <citation type="journal article" date="2021" name="PeerJ">
        <title>Extensive microbial diversity within the chicken gut microbiome revealed by metagenomics and culture.</title>
        <authorList>
            <person name="Gilroy R."/>
            <person name="Ravi A."/>
            <person name="Getino M."/>
            <person name="Pursley I."/>
            <person name="Horton D.L."/>
            <person name="Alikhan N.F."/>
            <person name="Baker D."/>
            <person name="Gharbi K."/>
            <person name="Hall N."/>
            <person name="Watson M."/>
            <person name="Adriaenssens E.M."/>
            <person name="Foster-Nyarko E."/>
            <person name="Jarju S."/>
            <person name="Secka A."/>
            <person name="Antonio M."/>
            <person name="Oren A."/>
            <person name="Chaudhuri R.R."/>
            <person name="La Ragione R."/>
            <person name="Hildebrand F."/>
            <person name="Pallen M.J."/>
        </authorList>
    </citation>
    <scope>NUCLEOTIDE SEQUENCE</scope>
    <source>
        <strain evidence="3">CHK121-14286</strain>
    </source>
</reference>
<evidence type="ECO:0000313" key="3">
    <source>
        <dbReference type="EMBL" id="HIR65669.1"/>
    </source>
</evidence>
<dbReference type="Pfam" id="PF13306">
    <property type="entry name" value="LRR_5"/>
    <property type="match status" value="4"/>
</dbReference>
<accession>A0A9D1E3Z1</accession>
<dbReference type="Proteomes" id="UP000824200">
    <property type="component" value="Unassembled WGS sequence"/>
</dbReference>
<sequence length="972" mass="107049">MSLRDDLVNQQKEQSQKNREKAKEEKALSLQREQNYKQQKAQLQKQKEDAFDAFAQQVKEGHVPDEWVKLYDGYVEKIKEHILKGNLSFHFKDAVSADYYQEKASVNKGKNSVVTLMNDYLTKRLKQDGFSSAKFRLVDEITYYATDQDYADQQARQEINDAKAQADYDSAWNNWYNYDGAGRAPSQSDFKPKQAKLIKTGEKHNYYFVVSGSLYRKSSGKEVNTDTDLKIYGIFSVVFGVLFGIFGFAFPFIFPPEKTLPVIGFGFGNPIASFFIFLIAGEIFAAFAAFIVNCFRHMRDAVNKKRRVLSVVVVSLFLVCVIAGGTAFATLFPFEKVTSGGVTYQKAEDGESYSVVSIDENASTITLHENLRGVPVKEFPSLAQYPQVKTVECDLHTFSGIFENASSLEKVVLNAQLTEIEDNAFKGCTSLTEVVLPSSVTEIGNNAFQGCSSLKKINLGDNLSSVGEYAFQGCGAVEEVYFGRSFSKLFATSFSGWEGILKIEVNCENNFKVQDGEYVFDTKPLSEVEFVLGKDVVFAKDYNLFSAENNNITQITFAEGCAVETLYGTFNNFSCITSVTLPETVTRISSCFVNCYMLESMDLSQIPAENCSPIFQNCYALQFVRLPEELRQLSSGAFLNCTSLRNISLPNSVNYIGWAAFEGCSALTSFVIPESVTVLEMGLFKNCSSLTEITIPDTVTEIQKEVFSGCSSLQSVSLPASLTALNDSLFEGCSSLTQIVIPDTVTSIGDSVFADSGITQITLPASLRSIGNSAFKNTKLTEVTIPATVTELGTDVFYGCSRLKTANISCNATALGAHFFSNCTSLNSVSLPQNLKSIGWGAFSKCTSLQSFTMPSSVAFVDGYAFVFCSALTTVDLSSSAITSLSEAVFAYCKQLQQVSLPSVLKSIGNDAFSNCTNLQSIVIPQSVSVVDSDAFYNCNNLTVYCRASSQPRGWESGWNRFCKGVVWRYNG</sequence>
<dbReference type="PANTHER" id="PTHR45661:SF3">
    <property type="entry name" value="IG-LIKE DOMAIN-CONTAINING PROTEIN"/>
    <property type="match status" value="1"/>
</dbReference>
<feature type="compositionally biased region" description="Basic and acidic residues" evidence="1">
    <location>
        <begin position="14"/>
        <end position="27"/>
    </location>
</feature>
<proteinExistence type="predicted"/>
<evidence type="ECO:0000256" key="2">
    <source>
        <dbReference type="SAM" id="Phobius"/>
    </source>
</evidence>
<dbReference type="InterPro" id="IPR026906">
    <property type="entry name" value="LRR_5"/>
</dbReference>
<dbReference type="PANTHER" id="PTHR45661">
    <property type="entry name" value="SURFACE ANTIGEN"/>
    <property type="match status" value="1"/>
</dbReference>